<dbReference type="Proteomes" id="UP000663908">
    <property type="component" value="Chromosome"/>
</dbReference>
<dbReference type="EMBL" id="CP071839">
    <property type="protein sequence ID" value="QTD97039.1"/>
    <property type="molecule type" value="Genomic_DNA"/>
</dbReference>
<feature type="region of interest" description="Disordered" evidence="6">
    <location>
        <begin position="412"/>
        <end position="432"/>
    </location>
</feature>
<evidence type="ECO:0000256" key="4">
    <source>
        <dbReference type="ARBA" id="ARBA00023172"/>
    </source>
</evidence>
<feature type="compositionally biased region" description="Basic residues" evidence="6">
    <location>
        <begin position="164"/>
        <end position="173"/>
    </location>
</feature>
<name>A0ABX7TK40_STRCY</name>
<feature type="domain" description="Core-binding (CB)" evidence="8">
    <location>
        <begin position="71"/>
        <end position="150"/>
    </location>
</feature>
<comment type="similarity">
    <text evidence="1">Belongs to the 'phage' integrase family.</text>
</comment>
<dbReference type="InterPro" id="IPR002104">
    <property type="entry name" value="Integrase_catalytic"/>
</dbReference>
<evidence type="ECO:0000256" key="2">
    <source>
        <dbReference type="ARBA" id="ARBA00022908"/>
    </source>
</evidence>
<evidence type="ECO:0000256" key="3">
    <source>
        <dbReference type="ARBA" id="ARBA00023125"/>
    </source>
</evidence>
<feature type="domain" description="Tyr recombinase" evidence="7">
    <location>
        <begin position="177"/>
        <end position="389"/>
    </location>
</feature>
<keyword evidence="3 5" id="KW-0238">DNA-binding</keyword>
<evidence type="ECO:0000259" key="8">
    <source>
        <dbReference type="PROSITE" id="PS51900"/>
    </source>
</evidence>
<evidence type="ECO:0000256" key="6">
    <source>
        <dbReference type="SAM" id="MobiDB-lite"/>
    </source>
</evidence>
<dbReference type="PROSITE" id="PS51898">
    <property type="entry name" value="TYR_RECOMBINASE"/>
    <property type="match status" value="1"/>
</dbReference>
<dbReference type="InterPro" id="IPR013762">
    <property type="entry name" value="Integrase-like_cat_sf"/>
</dbReference>
<protein>
    <submittedName>
        <fullName evidence="9">Phage integrase family protein</fullName>
    </submittedName>
</protein>
<proteinExistence type="inferred from homology"/>
<dbReference type="InterPro" id="IPR011010">
    <property type="entry name" value="DNA_brk_join_enz"/>
</dbReference>
<dbReference type="PROSITE" id="PS51900">
    <property type="entry name" value="CB"/>
    <property type="match status" value="1"/>
</dbReference>
<evidence type="ECO:0000313" key="10">
    <source>
        <dbReference type="Proteomes" id="UP000663908"/>
    </source>
</evidence>
<keyword evidence="2" id="KW-0229">DNA integration</keyword>
<accession>A0ABX7TK40</accession>
<dbReference type="Pfam" id="PF00589">
    <property type="entry name" value="Phage_integrase"/>
    <property type="match status" value="1"/>
</dbReference>
<gene>
    <name evidence="9" type="ORF">S1361_06720</name>
</gene>
<dbReference type="PANTHER" id="PTHR30629:SF2">
    <property type="entry name" value="PROPHAGE INTEGRASE INTS-RELATED"/>
    <property type="match status" value="1"/>
</dbReference>
<keyword evidence="10" id="KW-1185">Reference proteome</keyword>
<reference evidence="9 10" key="1">
    <citation type="submission" date="2021-03" db="EMBL/GenBank/DDBJ databases">
        <title>Complete genome sequence of Streptomyces cyanogenus S136, producer of anticancer angucycline landomycin A.</title>
        <authorList>
            <person name="Hrab P."/>
            <person name="Ruckert C."/>
            <person name="Busche T."/>
            <person name="Ostash I."/>
            <person name="Kalinowski J."/>
            <person name="Fedorenko V."/>
            <person name="Yushchuk O."/>
            <person name="Ostash B."/>
        </authorList>
    </citation>
    <scope>NUCLEOTIDE SEQUENCE [LARGE SCALE GENOMIC DNA]</scope>
    <source>
        <strain evidence="9 10">S136</strain>
    </source>
</reference>
<dbReference type="RefSeq" id="WP_208030928.1">
    <property type="nucleotide sequence ID" value="NZ_CP071839.1"/>
</dbReference>
<evidence type="ECO:0000259" key="7">
    <source>
        <dbReference type="PROSITE" id="PS51898"/>
    </source>
</evidence>
<dbReference type="InterPro" id="IPR010998">
    <property type="entry name" value="Integrase_recombinase_N"/>
</dbReference>
<dbReference type="PANTHER" id="PTHR30629">
    <property type="entry name" value="PROPHAGE INTEGRASE"/>
    <property type="match status" value="1"/>
</dbReference>
<keyword evidence="4" id="KW-0233">DNA recombination</keyword>
<evidence type="ECO:0000313" key="9">
    <source>
        <dbReference type="EMBL" id="QTD97039.1"/>
    </source>
</evidence>
<sequence>MAYGEKRGYDKRARKWRYRGRYKLPNGKWGSVSKDDQGQPFYTERAAEQYAHGLEVDVRRKQFINPRDGRITVAEWAAAWLPSIDVGPLTEKEYRLRLKNQILPEWGGVAIGDLSPTAIATWEKGLRQRLAKNYADGVMSVFRTMLDDAVTEKLRGDNPVATRKSGRRGRYKPKPKDEKVIATPRQALLIARNALEMRGLNEYVLVLTSAYTGLRIGELAGVHRDQLALKDTGEGARLHSVQQSQYIDGVFTEIANKYDSGRGLILPRFLAELLQELMDSRPGSEWVFTAPKGGRLLRGGDWYKDTWQPLVSGRAPRGVVRGAKARVGIRPVLGVEGLTPHGLRHSQKVWLDEGNHPRVAVEARMGHVLQGVEGTYSHVTLAMELAIAEYLQRLWEDSLRVVVDRREFGPYPPLQMPRQKRSPSRLPSLIGS</sequence>
<dbReference type="InterPro" id="IPR050808">
    <property type="entry name" value="Phage_Integrase"/>
</dbReference>
<dbReference type="Gene3D" id="1.10.150.130">
    <property type="match status" value="1"/>
</dbReference>
<evidence type="ECO:0000256" key="5">
    <source>
        <dbReference type="PROSITE-ProRule" id="PRU01248"/>
    </source>
</evidence>
<dbReference type="SUPFAM" id="SSF56349">
    <property type="entry name" value="DNA breaking-rejoining enzymes"/>
    <property type="match status" value="1"/>
</dbReference>
<dbReference type="Gene3D" id="1.10.443.10">
    <property type="entry name" value="Intergrase catalytic core"/>
    <property type="match status" value="1"/>
</dbReference>
<evidence type="ECO:0000256" key="1">
    <source>
        <dbReference type="ARBA" id="ARBA00008857"/>
    </source>
</evidence>
<organism evidence="9 10">
    <name type="scientific">Streptomyces cyanogenus</name>
    <dbReference type="NCBI Taxonomy" id="80860"/>
    <lineage>
        <taxon>Bacteria</taxon>
        <taxon>Bacillati</taxon>
        <taxon>Actinomycetota</taxon>
        <taxon>Actinomycetes</taxon>
        <taxon>Kitasatosporales</taxon>
        <taxon>Streptomycetaceae</taxon>
        <taxon>Streptomyces</taxon>
    </lineage>
</organism>
<dbReference type="InterPro" id="IPR044068">
    <property type="entry name" value="CB"/>
</dbReference>
<feature type="region of interest" description="Disordered" evidence="6">
    <location>
        <begin position="156"/>
        <end position="177"/>
    </location>
</feature>